<gene>
    <name evidence="1" type="ORF">EAE98_007251</name>
</gene>
<keyword evidence="2" id="KW-1185">Reference proteome</keyword>
<accession>A0ABQ7IIY4</accession>
<name>A0ABQ7IIY4_9HELO</name>
<evidence type="ECO:0000313" key="1">
    <source>
        <dbReference type="EMBL" id="KAF7925163.1"/>
    </source>
</evidence>
<proteinExistence type="predicted"/>
<dbReference type="Proteomes" id="UP000783213">
    <property type="component" value="Unassembled WGS sequence"/>
</dbReference>
<evidence type="ECO:0000313" key="2">
    <source>
        <dbReference type="Proteomes" id="UP000783213"/>
    </source>
</evidence>
<reference evidence="1 2" key="1">
    <citation type="journal article" date="2020" name="Genome Biol. Evol.">
        <title>Comparative genomics of Sclerotiniaceae.</title>
        <authorList>
            <person name="Valero Jimenez C.A."/>
            <person name="Steentjes M."/>
            <person name="Scholten O.E."/>
            <person name="Van Kan J.A.L."/>
        </authorList>
    </citation>
    <scope>NUCLEOTIDE SEQUENCE [LARGE SCALE GENOMIC DNA]</scope>
    <source>
        <strain evidence="1 2">B1</strain>
    </source>
</reference>
<comment type="caution">
    <text evidence="1">The sequence shown here is derived from an EMBL/GenBank/DDBJ whole genome shotgun (WGS) entry which is preliminary data.</text>
</comment>
<protein>
    <submittedName>
        <fullName evidence="1">Uncharacterized protein</fullName>
    </submittedName>
</protein>
<dbReference type="EMBL" id="RCSX01000016">
    <property type="protein sequence ID" value="KAF7925163.1"/>
    <property type="molecule type" value="Genomic_DNA"/>
</dbReference>
<sequence length="16" mass="1831">MIITFYLTNSNKPDSS</sequence>
<organism evidence="1 2">
    <name type="scientific">Botrytis deweyae</name>
    <dbReference type="NCBI Taxonomy" id="2478750"/>
    <lineage>
        <taxon>Eukaryota</taxon>
        <taxon>Fungi</taxon>
        <taxon>Dikarya</taxon>
        <taxon>Ascomycota</taxon>
        <taxon>Pezizomycotina</taxon>
        <taxon>Leotiomycetes</taxon>
        <taxon>Helotiales</taxon>
        <taxon>Sclerotiniaceae</taxon>
        <taxon>Botrytis</taxon>
    </lineage>
</organism>